<evidence type="ECO:0000259" key="2">
    <source>
        <dbReference type="Pfam" id="PF03959"/>
    </source>
</evidence>
<evidence type="ECO:0000313" key="4">
    <source>
        <dbReference type="Proteomes" id="UP001161247"/>
    </source>
</evidence>
<reference evidence="3" key="1">
    <citation type="submission" date="2023-03" db="EMBL/GenBank/DDBJ databases">
        <authorList>
            <person name="Julca I."/>
        </authorList>
    </citation>
    <scope>NUCLEOTIDE SEQUENCE</scope>
</reference>
<dbReference type="Proteomes" id="UP001161247">
    <property type="component" value="Chromosome 6"/>
</dbReference>
<dbReference type="Pfam" id="PF03959">
    <property type="entry name" value="FSH1"/>
    <property type="match status" value="1"/>
</dbReference>
<sequence length="250" mass="27964">MEINQLQMKKPRILCLHGYGDSGKILEKTLGKWPEFVLEKMDLVYIDAPFAADPSSFIERFDSPHYMWFQAFHHDHDQFNKSFDEAISYIEEQMIKLGPFDGVLGVSQGGSVTSTLPGMQKQGVALTKVPKIKFVIIISGAKLGGLLFPSSPQLAKNAFSTPIDIPSLHIVGEKDELVLPQYQFELMESFVRPTLLYHHGGHGVPDPLDDNGVKTEGGDQSQESSSSEFELTTLPQFLRFKVRIPSRGRI</sequence>
<keyword evidence="4" id="KW-1185">Reference proteome</keyword>
<evidence type="ECO:0000313" key="3">
    <source>
        <dbReference type="EMBL" id="CAI9109041.1"/>
    </source>
</evidence>
<accession>A0AAV1DMJ1</accession>
<dbReference type="AlphaFoldDB" id="A0AAV1DMJ1"/>
<dbReference type="InterPro" id="IPR029058">
    <property type="entry name" value="AB_hydrolase_fold"/>
</dbReference>
<protein>
    <submittedName>
        <fullName evidence="3">OLC1v1008778C1</fullName>
    </submittedName>
</protein>
<dbReference type="PANTHER" id="PTHR22778:SF52">
    <property type="entry name" value="SERINE HYDROLASE FSH DOMAIN-CONTAINING PROTEIN"/>
    <property type="match status" value="1"/>
</dbReference>
<dbReference type="Gene3D" id="3.40.50.1820">
    <property type="entry name" value="alpha/beta hydrolase"/>
    <property type="match status" value="1"/>
</dbReference>
<gene>
    <name evidence="3" type="ORF">OLC1_LOCUS17007</name>
</gene>
<feature type="domain" description="Serine hydrolase" evidence="2">
    <location>
        <begin position="9"/>
        <end position="206"/>
    </location>
</feature>
<dbReference type="EMBL" id="OX459123">
    <property type="protein sequence ID" value="CAI9109041.1"/>
    <property type="molecule type" value="Genomic_DNA"/>
</dbReference>
<name>A0AAV1DMJ1_OLDCO</name>
<proteinExistence type="predicted"/>
<dbReference type="InterPro" id="IPR005645">
    <property type="entry name" value="FSH-like_dom"/>
</dbReference>
<dbReference type="PANTHER" id="PTHR22778">
    <property type="entry name" value="OVARIAN CANCER GENE-2 PROTEIN-RELATED"/>
    <property type="match status" value="1"/>
</dbReference>
<dbReference type="SUPFAM" id="SSF53474">
    <property type="entry name" value="alpha/beta-Hydrolases"/>
    <property type="match status" value="1"/>
</dbReference>
<organism evidence="3 4">
    <name type="scientific">Oldenlandia corymbosa var. corymbosa</name>
    <dbReference type="NCBI Taxonomy" id="529605"/>
    <lineage>
        <taxon>Eukaryota</taxon>
        <taxon>Viridiplantae</taxon>
        <taxon>Streptophyta</taxon>
        <taxon>Embryophyta</taxon>
        <taxon>Tracheophyta</taxon>
        <taxon>Spermatophyta</taxon>
        <taxon>Magnoliopsida</taxon>
        <taxon>eudicotyledons</taxon>
        <taxon>Gunneridae</taxon>
        <taxon>Pentapetalae</taxon>
        <taxon>asterids</taxon>
        <taxon>lamiids</taxon>
        <taxon>Gentianales</taxon>
        <taxon>Rubiaceae</taxon>
        <taxon>Rubioideae</taxon>
        <taxon>Spermacoceae</taxon>
        <taxon>Hedyotis-Oldenlandia complex</taxon>
        <taxon>Oldenlandia</taxon>
    </lineage>
</organism>
<evidence type="ECO:0000256" key="1">
    <source>
        <dbReference type="SAM" id="MobiDB-lite"/>
    </source>
</evidence>
<feature type="region of interest" description="Disordered" evidence="1">
    <location>
        <begin position="201"/>
        <end position="230"/>
    </location>
</feature>